<feature type="domain" description="Methylamine utilisation protein MauE" evidence="6">
    <location>
        <begin position="11"/>
        <end position="134"/>
    </location>
</feature>
<evidence type="ECO:0000256" key="3">
    <source>
        <dbReference type="ARBA" id="ARBA00022989"/>
    </source>
</evidence>
<dbReference type="PATRIC" id="fig|1702214.3.peg.1835"/>
<sequence>MERRGKALGYLRRVLVLAVLAFFAYTLVNKALDLTGFQLNIAKTGMFTGNLVVWVSYLALGLEGISIVLLLVKERWGVLFSLCMMLAFTAYIVVLQGLGRYEICGCGGILNGLPFAAHLAINLGLLAVLAFLLWGYGRGR</sequence>
<keyword evidence="2 5" id="KW-0812">Transmembrane</keyword>
<feature type="transmembrane region" description="Helical" evidence="5">
    <location>
        <begin position="119"/>
        <end position="137"/>
    </location>
</feature>
<evidence type="ECO:0000259" key="6">
    <source>
        <dbReference type="Pfam" id="PF07291"/>
    </source>
</evidence>
<reference evidence="7" key="1">
    <citation type="submission" date="2015-08" db="EMBL/GenBank/DDBJ databases">
        <title>Candidatus Bacteriodes Periocalifornicus.</title>
        <authorList>
            <person name="McLean J.S."/>
            <person name="Kelley S."/>
        </authorList>
    </citation>
    <scope>NUCLEOTIDE SEQUENCE [LARGE SCALE GENOMIC DNA]</scope>
    <source>
        <strain evidence="7">12B</strain>
    </source>
</reference>
<dbReference type="AlphaFoldDB" id="A0A0Q4AY21"/>
<evidence type="ECO:0000313" key="7">
    <source>
        <dbReference type="EMBL" id="KQM08942.1"/>
    </source>
</evidence>
<evidence type="ECO:0000313" key="8">
    <source>
        <dbReference type="Proteomes" id="UP000054172"/>
    </source>
</evidence>
<proteinExistence type="predicted"/>
<evidence type="ECO:0000256" key="1">
    <source>
        <dbReference type="ARBA" id="ARBA00004141"/>
    </source>
</evidence>
<keyword evidence="3 5" id="KW-1133">Transmembrane helix</keyword>
<protein>
    <recommendedName>
        <fullName evidence="6">Methylamine utilisation protein MauE domain-containing protein</fullName>
    </recommendedName>
</protein>
<dbReference type="InterPro" id="IPR009908">
    <property type="entry name" value="Methylamine_util_MauE"/>
</dbReference>
<keyword evidence="4 5" id="KW-0472">Membrane</keyword>
<evidence type="ECO:0000256" key="2">
    <source>
        <dbReference type="ARBA" id="ARBA00022692"/>
    </source>
</evidence>
<evidence type="ECO:0000256" key="4">
    <source>
        <dbReference type="ARBA" id="ARBA00023136"/>
    </source>
</evidence>
<name>A0A0Q4AY21_9BACT</name>
<feature type="transmembrane region" description="Helical" evidence="5">
    <location>
        <begin position="79"/>
        <end position="99"/>
    </location>
</feature>
<gene>
    <name evidence="7" type="ORF">AL399_04620</name>
</gene>
<organism evidence="7 8">
    <name type="scientific">Candidatus [Bacteroides] periocalifornicus</name>
    <dbReference type="NCBI Taxonomy" id="1702214"/>
    <lineage>
        <taxon>Bacteria</taxon>
        <taxon>Pseudomonadati</taxon>
        <taxon>Bacteroidota</taxon>
    </lineage>
</organism>
<dbReference type="EMBL" id="LIIK01000017">
    <property type="protein sequence ID" value="KQM08942.1"/>
    <property type="molecule type" value="Genomic_DNA"/>
</dbReference>
<comment type="caution">
    <text evidence="7">The sequence shown here is derived from an EMBL/GenBank/DDBJ whole genome shotgun (WGS) entry which is preliminary data.</text>
</comment>
<comment type="subcellular location">
    <subcellularLocation>
        <location evidence="1">Membrane</location>
        <topology evidence="1">Multi-pass membrane protein</topology>
    </subcellularLocation>
</comment>
<dbReference type="GO" id="GO:0030416">
    <property type="term" value="P:methylamine metabolic process"/>
    <property type="evidence" value="ECO:0007669"/>
    <property type="project" value="InterPro"/>
</dbReference>
<accession>A0A0Q4AY21</accession>
<dbReference type="Pfam" id="PF07291">
    <property type="entry name" value="MauE"/>
    <property type="match status" value="1"/>
</dbReference>
<dbReference type="Proteomes" id="UP000054172">
    <property type="component" value="Unassembled WGS sequence"/>
</dbReference>
<evidence type="ECO:0000256" key="5">
    <source>
        <dbReference type="SAM" id="Phobius"/>
    </source>
</evidence>
<keyword evidence="8" id="KW-1185">Reference proteome</keyword>
<dbReference type="GO" id="GO:0016020">
    <property type="term" value="C:membrane"/>
    <property type="evidence" value="ECO:0007669"/>
    <property type="project" value="UniProtKB-SubCell"/>
</dbReference>
<feature type="transmembrane region" description="Helical" evidence="5">
    <location>
        <begin position="54"/>
        <end position="72"/>
    </location>
</feature>